<sequence>MDFFKSMRGVAGVFIMTVAVAGHAQVSGAVEAGAAVSASTSNAGRKAEKAENRRLQKEVLRHLLKTKGLDANNIVVVARGGVVTLGGSVPQAHEAELAVALARGVEGVKEVRSNLAVRPEGL</sequence>
<dbReference type="SMART" id="SM00749">
    <property type="entry name" value="BON"/>
    <property type="match status" value="1"/>
</dbReference>
<gene>
    <name evidence="2" type="ORF">LMG28688_05367</name>
</gene>
<dbReference type="RefSeq" id="WP_246282404.1">
    <property type="nucleotide sequence ID" value="NZ_CADIKL010000034.1"/>
</dbReference>
<dbReference type="InterPro" id="IPR014004">
    <property type="entry name" value="Transpt-assoc_nodulatn_dom_bac"/>
</dbReference>
<reference evidence="2 3" key="1">
    <citation type="submission" date="2020-04" db="EMBL/GenBank/DDBJ databases">
        <authorList>
            <person name="De Canck E."/>
        </authorList>
    </citation>
    <scope>NUCLEOTIDE SEQUENCE [LARGE SCALE GENOMIC DNA]</scope>
    <source>
        <strain evidence="2 3">LMG 28688</strain>
    </source>
</reference>
<evidence type="ECO:0000313" key="2">
    <source>
        <dbReference type="EMBL" id="CAB3801482.1"/>
    </source>
</evidence>
<proteinExistence type="predicted"/>
<name>A0A6J5GIF2_9BURK</name>
<dbReference type="InterPro" id="IPR007055">
    <property type="entry name" value="BON_dom"/>
</dbReference>
<dbReference type="PROSITE" id="PS50914">
    <property type="entry name" value="BON"/>
    <property type="match status" value="1"/>
</dbReference>
<dbReference type="PANTHER" id="PTHR34606">
    <property type="entry name" value="BON DOMAIN-CONTAINING PROTEIN"/>
    <property type="match status" value="1"/>
</dbReference>
<evidence type="ECO:0000313" key="3">
    <source>
        <dbReference type="Proteomes" id="UP000494119"/>
    </source>
</evidence>
<dbReference type="PANTHER" id="PTHR34606:SF15">
    <property type="entry name" value="BON DOMAIN-CONTAINING PROTEIN"/>
    <property type="match status" value="1"/>
</dbReference>
<feature type="domain" description="BON" evidence="1">
    <location>
        <begin position="51"/>
        <end position="119"/>
    </location>
</feature>
<evidence type="ECO:0000259" key="1">
    <source>
        <dbReference type="PROSITE" id="PS50914"/>
    </source>
</evidence>
<dbReference type="AlphaFoldDB" id="A0A6J5GIF2"/>
<dbReference type="Gene3D" id="3.30.1340.30">
    <property type="match status" value="1"/>
</dbReference>
<accession>A0A6J5GIF2</accession>
<organism evidence="2 3">
    <name type="scientific">Paraburkholderia caffeinitolerans</name>
    <dbReference type="NCBI Taxonomy" id="1723730"/>
    <lineage>
        <taxon>Bacteria</taxon>
        <taxon>Pseudomonadati</taxon>
        <taxon>Pseudomonadota</taxon>
        <taxon>Betaproteobacteria</taxon>
        <taxon>Burkholderiales</taxon>
        <taxon>Burkholderiaceae</taxon>
        <taxon>Paraburkholderia</taxon>
    </lineage>
</organism>
<keyword evidence="3" id="KW-1185">Reference proteome</keyword>
<dbReference type="Pfam" id="PF04972">
    <property type="entry name" value="BON"/>
    <property type="match status" value="1"/>
</dbReference>
<dbReference type="Proteomes" id="UP000494119">
    <property type="component" value="Unassembled WGS sequence"/>
</dbReference>
<dbReference type="EMBL" id="CADIKL010000034">
    <property type="protein sequence ID" value="CAB3801482.1"/>
    <property type="molecule type" value="Genomic_DNA"/>
</dbReference>
<protein>
    <recommendedName>
        <fullName evidence="1">BON domain-containing protein</fullName>
    </recommendedName>
</protein>
<dbReference type="InterPro" id="IPR051686">
    <property type="entry name" value="Lipoprotein_DolP"/>
</dbReference>